<dbReference type="AlphaFoldDB" id="A0A3M9MH45"/>
<organism evidence="1 2">
    <name type="scientific">Flexivirga caeni</name>
    <dbReference type="NCBI Taxonomy" id="2294115"/>
    <lineage>
        <taxon>Bacteria</taxon>
        <taxon>Bacillati</taxon>
        <taxon>Actinomycetota</taxon>
        <taxon>Actinomycetes</taxon>
        <taxon>Micrococcales</taxon>
        <taxon>Dermacoccaceae</taxon>
        <taxon>Flexivirga</taxon>
    </lineage>
</organism>
<accession>A0A3M9MH45</accession>
<proteinExistence type="predicted"/>
<dbReference type="OrthoDB" id="3781334at2"/>
<dbReference type="Proteomes" id="UP000271678">
    <property type="component" value="Unassembled WGS sequence"/>
</dbReference>
<keyword evidence="2" id="KW-1185">Reference proteome</keyword>
<comment type="caution">
    <text evidence="1">The sequence shown here is derived from an EMBL/GenBank/DDBJ whole genome shotgun (WGS) entry which is preliminary data.</text>
</comment>
<sequence length="115" mass="12402">MRTPEVLHLDTDETITAIARLLREAAQQAWKRADREGPNSSWHGVALGIFVVAARASEFVPVDVDPVEPVPPQEDIGQLVCAADGLALDLPVDGSLPGISELIVALTDLRRELTQ</sequence>
<reference evidence="1 2" key="1">
    <citation type="submission" date="2018-11" db="EMBL/GenBank/DDBJ databases">
        <title>Draft genome of Simplicispira Flexivirga sp. BO-16.</title>
        <authorList>
            <person name="Im W.T."/>
        </authorList>
    </citation>
    <scope>NUCLEOTIDE SEQUENCE [LARGE SCALE GENOMIC DNA]</scope>
    <source>
        <strain evidence="1 2">BO-16</strain>
    </source>
</reference>
<protein>
    <submittedName>
        <fullName evidence="1">Uncharacterized protein</fullName>
    </submittedName>
</protein>
<dbReference type="EMBL" id="RJJQ01000002">
    <property type="protein sequence ID" value="RNI24851.1"/>
    <property type="molecule type" value="Genomic_DNA"/>
</dbReference>
<evidence type="ECO:0000313" key="1">
    <source>
        <dbReference type="EMBL" id="RNI24851.1"/>
    </source>
</evidence>
<evidence type="ECO:0000313" key="2">
    <source>
        <dbReference type="Proteomes" id="UP000271678"/>
    </source>
</evidence>
<gene>
    <name evidence="1" type="ORF">EFY87_03955</name>
</gene>
<dbReference type="RefSeq" id="WP_148043246.1">
    <property type="nucleotide sequence ID" value="NZ_RJJQ01000002.1"/>
</dbReference>
<name>A0A3M9MH45_9MICO</name>